<organism evidence="3 4">
    <name type="scientific">Streptomyces phaeochromogenes</name>
    <dbReference type="NCBI Taxonomy" id="1923"/>
    <lineage>
        <taxon>Bacteria</taxon>
        <taxon>Bacillati</taxon>
        <taxon>Actinomycetota</taxon>
        <taxon>Actinomycetes</taxon>
        <taxon>Kitasatosporales</taxon>
        <taxon>Streptomycetaceae</taxon>
        <taxon>Streptomyces</taxon>
        <taxon>Streptomyces phaeochromogenes group</taxon>
    </lineage>
</organism>
<evidence type="ECO:0000259" key="2">
    <source>
        <dbReference type="Pfam" id="PF00246"/>
    </source>
</evidence>
<dbReference type="RefSeq" id="WP_326758848.1">
    <property type="nucleotide sequence ID" value="NZ_CP109135.1"/>
</dbReference>
<protein>
    <submittedName>
        <fullName evidence="3">M14 family zinc carboxypeptidase</fullName>
    </submittedName>
</protein>
<dbReference type="GO" id="GO:0004180">
    <property type="term" value="F:carboxypeptidase activity"/>
    <property type="evidence" value="ECO:0007669"/>
    <property type="project" value="UniProtKB-KW"/>
</dbReference>
<gene>
    <name evidence="3" type="ORF">OHB35_13315</name>
</gene>
<dbReference type="Gene3D" id="3.40.630.10">
    <property type="entry name" value="Zn peptidases"/>
    <property type="match status" value="1"/>
</dbReference>
<keyword evidence="4" id="KW-1185">Reference proteome</keyword>
<sequence length="500" mass="54254">MDVRVHRHPYPRTPDTPEIRTSMTAATSEQSAPAMPSPGNWVRHAATVPETHAYPAVDELLASFRQLAKAHPGLVTESRIGTSTLGEPLYCFTVGEGPASLTTDGDGGYVVVGGVHPNEPVGAVTALHLAGALCESPELRGHFGGAWHIVPCIDPDGARLNEGWFATPTDKRNYGRHFYRPAGNEQVEWTFPFAYKKAWFDRVLPETLALMRLLDATRPRFLTTLHNCEAGGVYYYMNRPAPELYGVLTEIPASLGMPLATGEPEAAHAPVYSPAVYGCIDMKDAYDYLEGLGVDAAAKIAGSSSAAYAERYGTFYFVTEVPHWSHPDADDNTPIERRHADVVRGRARALGEAGTFLGGILDAANPHLTIQSPFLRAVREFVPSLTELATMESARADELPDRAATVSERFDCEAGVHSLRVRFGGMLLRALNAEVVAGTATPEVRRCHRKLLETYETWEREAGPATGDPIAISTLAGIQYGALLAAADHARDRDLTRDPG</sequence>
<feature type="region of interest" description="Disordered" evidence="1">
    <location>
        <begin position="1"/>
        <end position="38"/>
    </location>
</feature>
<name>A0ABZ1H6G4_STRPH</name>
<evidence type="ECO:0000313" key="4">
    <source>
        <dbReference type="Proteomes" id="UP001340816"/>
    </source>
</evidence>
<accession>A0ABZ1H6G4</accession>
<keyword evidence="3" id="KW-0378">Hydrolase</keyword>
<evidence type="ECO:0000313" key="3">
    <source>
        <dbReference type="EMBL" id="WSD14146.1"/>
    </source>
</evidence>
<dbReference type="InterPro" id="IPR000834">
    <property type="entry name" value="Peptidase_M14"/>
</dbReference>
<reference evidence="3 4" key="1">
    <citation type="submission" date="2022-10" db="EMBL/GenBank/DDBJ databases">
        <title>The complete genomes of actinobacterial strains from the NBC collection.</title>
        <authorList>
            <person name="Joergensen T.S."/>
            <person name="Alvarez Arevalo M."/>
            <person name="Sterndorff E.B."/>
            <person name="Faurdal D."/>
            <person name="Vuksanovic O."/>
            <person name="Mourched A.-S."/>
            <person name="Charusanti P."/>
            <person name="Shaw S."/>
            <person name="Blin K."/>
            <person name="Weber T."/>
        </authorList>
    </citation>
    <scope>NUCLEOTIDE SEQUENCE [LARGE SCALE GENOMIC DNA]</scope>
    <source>
        <strain evidence="3 4">NBC 01752</strain>
    </source>
</reference>
<keyword evidence="3" id="KW-0645">Protease</keyword>
<keyword evidence="3" id="KW-0121">Carboxypeptidase</keyword>
<dbReference type="SUPFAM" id="SSF53187">
    <property type="entry name" value="Zn-dependent exopeptidases"/>
    <property type="match status" value="1"/>
</dbReference>
<feature type="compositionally biased region" description="Polar residues" evidence="1">
    <location>
        <begin position="19"/>
        <end position="31"/>
    </location>
</feature>
<feature type="compositionally biased region" description="Basic residues" evidence="1">
    <location>
        <begin position="1"/>
        <end position="10"/>
    </location>
</feature>
<feature type="domain" description="Peptidase M14" evidence="2">
    <location>
        <begin position="62"/>
        <end position="238"/>
    </location>
</feature>
<proteinExistence type="predicted"/>
<dbReference type="Pfam" id="PF00246">
    <property type="entry name" value="Peptidase_M14"/>
    <property type="match status" value="1"/>
</dbReference>
<dbReference type="Proteomes" id="UP001340816">
    <property type="component" value="Chromosome"/>
</dbReference>
<evidence type="ECO:0000256" key="1">
    <source>
        <dbReference type="SAM" id="MobiDB-lite"/>
    </source>
</evidence>
<dbReference type="EMBL" id="CP109135">
    <property type="protein sequence ID" value="WSD14146.1"/>
    <property type="molecule type" value="Genomic_DNA"/>
</dbReference>